<protein>
    <recommendedName>
        <fullName evidence="2">FAD synthase</fullName>
        <ecNumber evidence="2">2.7.7.2</ecNumber>
    </recommendedName>
    <alternativeName>
        <fullName evidence="10">FAD pyrophosphorylase</fullName>
    </alternativeName>
    <alternativeName>
        <fullName evidence="11">FMN adenylyltransferase</fullName>
    </alternativeName>
</protein>
<dbReference type="InterPro" id="IPR002500">
    <property type="entry name" value="PAPS_reduct_dom"/>
</dbReference>
<dbReference type="OrthoDB" id="270728at2759"/>
<dbReference type="Pfam" id="PF01507">
    <property type="entry name" value="PAPS_reduct"/>
    <property type="match status" value="1"/>
</dbReference>
<reference evidence="14" key="1">
    <citation type="submission" date="2019-11" db="EMBL/GenBank/DDBJ databases">
        <title>Leishmania tarentolae CDS.</title>
        <authorList>
            <person name="Goto Y."/>
            <person name="Yamagishi J."/>
        </authorList>
    </citation>
    <scope>NUCLEOTIDE SEQUENCE [LARGE SCALE GENOMIC DNA]</scope>
    <source>
        <strain evidence="14">Parrot Tar II</strain>
    </source>
</reference>
<feature type="domain" description="Phosphoadenosine phosphosulphate reductase" evidence="13">
    <location>
        <begin position="62"/>
        <end position="218"/>
    </location>
</feature>
<accession>A0A640KLQ2</accession>
<evidence type="ECO:0000256" key="3">
    <source>
        <dbReference type="ARBA" id="ARBA00022630"/>
    </source>
</evidence>
<evidence type="ECO:0000313" key="15">
    <source>
        <dbReference type="Proteomes" id="UP000419144"/>
    </source>
</evidence>
<keyword evidence="6" id="KW-0548">Nucleotidyltransferase</keyword>
<keyword evidence="9" id="KW-0067">ATP-binding</keyword>
<dbReference type="GO" id="GO:0005524">
    <property type="term" value="F:ATP binding"/>
    <property type="evidence" value="ECO:0007669"/>
    <property type="project" value="UniProtKB-KW"/>
</dbReference>
<evidence type="ECO:0000256" key="2">
    <source>
        <dbReference type="ARBA" id="ARBA00012393"/>
    </source>
</evidence>
<keyword evidence="4" id="KW-0288">FMN</keyword>
<dbReference type="PANTHER" id="PTHR23293:SF9">
    <property type="entry name" value="FAD SYNTHASE"/>
    <property type="match status" value="1"/>
</dbReference>
<evidence type="ECO:0000256" key="4">
    <source>
        <dbReference type="ARBA" id="ARBA00022643"/>
    </source>
</evidence>
<dbReference type="GO" id="GO:0003919">
    <property type="term" value="F:FMN adenylyltransferase activity"/>
    <property type="evidence" value="ECO:0007669"/>
    <property type="project" value="UniProtKB-EC"/>
</dbReference>
<evidence type="ECO:0000256" key="10">
    <source>
        <dbReference type="ARBA" id="ARBA00031145"/>
    </source>
</evidence>
<evidence type="ECO:0000256" key="6">
    <source>
        <dbReference type="ARBA" id="ARBA00022695"/>
    </source>
</evidence>
<keyword evidence="3" id="KW-0285">Flavoprotein</keyword>
<dbReference type="EC" id="2.7.7.2" evidence="2"/>
<keyword evidence="8" id="KW-0274">FAD</keyword>
<evidence type="ECO:0000256" key="5">
    <source>
        <dbReference type="ARBA" id="ARBA00022679"/>
    </source>
</evidence>
<dbReference type="EMBL" id="BLBS01000039">
    <property type="protein sequence ID" value="GET89944.1"/>
    <property type="molecule type" value="Genomic_DNA"/>
</dbReference>
<evidence type="ECO:0000313" key="14">
    <source>
        <dbReference type="EMBL" id="GET89944.1"/>
    </source>
</evidence>
<dbReference type="GO" id="GO:0006747">
    <property type="term" value="P:FAD biosynthetic process"/>
    <property type="evidence" value="ECO:0007669"/>
    <property type="project" value="TreeGrafter"/>
</dbReference>
<sequence>MLQDAPAVHASAGKSECHGEECSSQGTTPCVVPAMPPELTECVRASECLIHDIFNRYSPSQIGVAFNGGKDSVVMFELLRRAVTAPVLAQCCIFVVEYNDEFEELRKFRTWYMQEVAQGIPLVHQVLAQDMRLSLWELAEEHPLKVVFMGTRKTDPHGRYQKEAIEKTTPGWPDFLRACPLFHWSVNDVWVYTRLLCIPQCSLYECGYTSMGRSANTSRNPRLKRDDGSYRPAWELTCDSAEREGRQTE</sequence>
<dbReference type="VEuPathDB" id="TriTrypDB:LtaPh_2802800"/>
<dbReference type="CDD" id="cd23948">
    <property type="entry name" value="FAD_synthase"/>
    <property type="match status" value="1"/>
</dbReference>
<gene>
    <name evidence="14" type="ORF">LtaPh_2802800</name>
</gene>
<dbReference type="Gene3D" id="3.40.50.620">
    <property type="entry name" value="HUPs"/>
    <property type="match status" value="1"/>
</dbReference>
<evidence type="ECO:0000256" key="8">
    <source>
        <dbReference type="ARBA" id="ARBA00022827"/>
    </source>
</evidence>
<evidence type="ECO:0000256" key="7">
    <source>
        <dbReference type="ARBA" id="ARBA00022741"/>
    </source>
</evidence>
<comment type="catalytic activity">
    <reaction evidence="12">
        <text>FMN + ATP + H(+) = FAD + diphosphate</text>
        <dbReference type="Rhea" id="RHEA:17237"/>
        <dbReference type="ChEBI" id="CHEBI:15378"/>
        <dbReference type="ChEBI" id="CHEBI:30616"/>
        <dbReference type="ChEBI" id="CHEBI:33019"/>
        <dbReference type="ChEBI" id="CHEBI:57692"/>
        <dbReference type="ChEBI" id="CHEBI:58210"/>
        <dbReference type="EC" id="2.7.7.2"/>
    </reaction>
</comment>
<evidence type="ECO:0000256" key="12">
    <source>
        <dbReference type="ARBA" id="ARBA00049494"/>
    </source>
</evidence>
<keyword evidence="7" id="KW-0547">Nucleotide-binding</keyword>
<keyword evidence="5" id="KW-0808">Transferase</keyword>
<evidence type="ECO:0000259" key="13">
    <source>
        <dbReference type="Pfam" id="PF01507"/>
    </source>
</evidence>
<comment type="pathway">
    <text evidence="1">Cofactor biosynthesis; FAD biosynthesis; FAD from FMN: step 1/1.</text>
</comment>
<keyword evidence="15" id="KW-1185">Reference proteome</keyword>
<dbReference type="SUPFAM" id="SSF52402">
    <property type="entry name" value="Adenine nucleotide alpha hydrolases-like"/>
    <property type="match status" value="1"/>
</dbReference>
<evidence type="ECO:0000256" key="9">
    <source>
        <dbReference type="ARBA" id="ARBA00022840"/>
    </source>
</evidence>
<evidence type="ECO:0000256" key="1">
    <source>
        <dbReference type="ARBA" id="ARBA00004726"/>
    </source>
</evidence>
<organism evidence="14 15">
    <name type="scientific">Leishmania tarentolae</name>
    <name type="common">Sauroleishmania tarentolae</name>
    <dbReference type="NCBI Taxonomy" id="5689"/>
    <lineage>
        <taxon>Eukaryota</taxon>
        <taxon>Discoba</taxon>
        <taxon>Euglenozoa</taxon>
        <taxon>Kinetoplastea</taxon>
        <taxon>Metakinetoplastina</taxon>
        <taxon>Trypanosomatida</taxon>
        <taxon>Trypanosomatidae</taxon>
        <taxon>Leishmaniinae</taxon>
        <taxon>Leishmania</taxon>
        <taxon>lizard Leishmania</taxon>
    </lineage>
</organism>
<dbReference type="InterPro" id="IPR014729">
    <property type="entry name" value="Rossmann-like_a/b/a_fold"/>
</dbReference>
<proteinExistence type="predicted"/>
<comment type="caution">
    <text evidence="14">The sequence shown here is derived from an EMBL/GenBank/DDBJ whole genome shotgun (WGS) entry which is preliminary data.</text>
</comment>
<dbReference type="Proteomes" id="UP000419144">
    <property type="component" value="Unassembled WGS sequence"/>
</dbReference>
<name>A0A640KLQ2_LEITA</name>
<dbReference type="FunFam" id="3.40.50.620:FF:000348">
    <property type="entry name" value="Phosphoadenosine phosphosulfate reductase-like protein"/>
    <property type="match status" value="1"/>
</dbReference>
<dbReference type="AlphaFoldDB" id="A0A640KLQ2"/>
<dbReference type="PANTHER" id="PTHR23293">
    <property type="entry name" value="FAD SYNTHETASE-RELATED FMN ADENYLYLTRANSFERASE"/>
    <property type="match status" value="1"/>
</dbReference>
<evidence type="ECO:0000256" key="11">
    <source>
        <dbReference type="ARBA" id="ARBA00031871"/>
    </source>
</evidence>